<feature type="non-terminal residue" evidence="1">
    <location>
        <position position="1"/>
    </location>
</feature>
<sequence length="495" mass="53945">IDSTIGLPVYTPKENYFSRPDAPDSFSYTVSDGKGGSSEGIVKVVVTSVNDMPIVKRQGFSTDEDTPIKIILVAEDPDGDLLTYRIVKRPRKGKLSGEAPNLVYTPEENYFGLDSFTFMVNDGTSDSLPSVVKMEVKPVFDPPVFLTDPSKLSGRYGTGEEIQLSIEVENLEESRLEYKLKGLPADSGFKLRPVLTGVNFAWFPNSDLAGKHEIVISAASGDNPPVDFIFNLEIFQINRNPSLSDIESLLIDPEQQPTATIKIAATDPDEDEVLTFKVVRIGGSGSKPSLGDVILVPLEGGGTLASVDFTWTPDPEKDQGQLAAFKVFVSDDENGRGQADFTVGVGSVNTPPILTVEQDTYNIRETIPPDLTVTGNRLQDESSEGLNIQFSARDAEEDPLKLSVEGLPAGADFQQVSGTDGGFVGTLTWLPDLEAGNGPKGFKIYTLRLKAVEERTDDKDPLEVIKPVRIRVKDRNILPQMNKVSDQQVKEGEML</sequence>
<evidence type="ECO:0008006" key="2">
    <source>
        <dbReference type="Google" id="ProtNLM"/>
    </source>
</evidence>
<feature type="non-terminal residue" evidence="1">
    <location>
        <position position="495"/>
    </location>
</feature>
<dbReference type="NCBIfam" id="NF012211">
    <property type="entry name" value="tand_rpt_95"/>
    <property type="match status" value="2"/>
</dbReference>
<protein>
    <recommendedName>
        <fullName evidence="2">Cadherin domain-containing protein</fullName>
    </recommendedName>
</protein>
<accession>A0A382GI81</accession>
<dbReference type="AlphaFoldDB" id="A0A382GI81"/>
<reference evidence="1" key="1">
    <citation type="submission" date="2018-05" db="EMBL/GenBank/DDBJ databases">
        <authorList>
            <person name="Lanie J.A."/>
            <person name="Ng W.-L."/>
            <person name="Kazmierczak K.M."/>
            <person name="Andrzejewski T.M."/>
            <person name="Davidsen T.M."/>
            <person name="Wayne K.J."/>
            <person name="Tettelin H."/>
            <person name="Glass J.I."/>
            <person name="Rusch D."/>
            <person name="Podicherti R."/>
            <person name="Tsui H.-C.T."/>
            <person name="Winkler M.E."/>
        </authorList>
    </citation>
    <scope>NUCLEOTIDE SEQUENCE</scope>
</reference>
<proteinExistence type="predicted"/>
<name>A0A382GI81_9ZZZZ</name>
<dbReference type="EMBL" id="UINC01055497">
    <property type="protein sequence ID" value="SVB74445.1"/>
    <property type="molecule type" value="Genomic_DNA"/>
</dbReference>
<dbReference type="Pfam" id="PF17963">
    <property type="entry name" value="Big_9"/>
    <property type="match status" value="2"/>
</dbReference>
<dbReference type="Gene3D" id="2.60.40.2810">
    <property type="match status" value="1"/>
</dbReference>
<gene>
    <name evidence="1" type="ORF">METZ01_LOCUS227299</name>
</gene>
<organism evidence="1">
    <name type="scientific">marine metagenome</name>
    <dbReference type="NCBI Taxonomy" id="408172"/>
    <lineage>
        <taxon>unclassified sequences</taxon>
        <taxon>metagenomes</taxon>
        <taxon>ecological metagenomes</taxon>
    </lineage>
</organism>
<evidence type="ECO:0000313" key="1">
    <source>
        <dbReference type="EMBL" id="SVB74445.1"/>
    </source>
</evidence>